<sequence length="383" mass="41611">MPAQTKEEFYVRRLFDDDVPVFVDATKYVRQDLPYPLSAKKALKATCGVRTDNEVLAFSLRNYTGKQAEREVEHVESTVGGRVTAQNQLRLRMPRRTLHGLNETARALAVVLGDEVITELDGDLYVLTLTRAGNEGTLALAGKLTRSEGGFVRSEVSDADTEFELPVAGVRLRIFLRSPVRDRIIAYGFSGYLTRKPGEMETVTRATALAVNSILGLATFRMLSQLDHVDVPAVPRGNAVRQRKPAEQVTFTVPALLFTDDGTPAARGRVAAEIDLDQVDPVTGGLQLHVTAGDQLEWNPAVTDTMKFEVYERVLTETIGAMLHSAVGIDTVRDLAYDIMLGDLGAEGIARLRAATTDLPGLAAKPNQAEVRSAQPATGVPAA</sequence>
<dbReference type="RefSeq" id="WP_089311442.1">
    <property type="nucleotide sequence ID" value="NZ_FZNP01000003.1"/>
</dbReference>
<name>A0A238WX48_9ACTN</name>
<dbReference type="OrthoDB" id="3447927at2"/>
<keyword evidence="2" id="KW-1185">Reference proteome</keyword>
<gene>
    <name evidence="1" type="ORF">SAMN06265355_103402</name>
</gene>
<dbReference type="EMBL" id="FZNP01000003">
    <property type="protein sequence ID" value="SNR50921.1"/>
    <property type="molecule type" value="Genomic_DNA"/>
</dbReference>
<dbReference type="Proteomes" id="UP000198420">
    <property type="component" value="Unassembled WGS sequence"/>
</dbReference>
<protein>
    <submittedName>
        <fullName evidence="1">Uncharacterized protein</fullName>
    </submittedName>
</protein>
<evidence type="ECO:0000313" key="1">
    <source>
        <dbReference type="EMBL" id="SNR50921.1"/>
    </source>
</evidence>
<proteinExistence type="predicted"/>
<organism evidence="1 2">
    <name type="scientific">Actinomadura mexicana</name>
    <dbReference type="NCBI Taxonomy" id="134959"/>
    <lineage>
        <taxon>Bacteria</taxon>
        <taxon>Bacillati</taxon>
        <taxon>Actinomycetota</taxon>
        <taxon>Actinomycetes</taxon>
        <taxon>Streptosporangiales</taxon>
        <taxon>Thermomonosporaceae</taxon>
        <taxon>Actinomadura</taxon>
    </lineage>
</organism>
<reference evidence="2" key="1">
    <citation type="submission" date="2017-06" db="EMBL/GenBank/DDBJ databases">
        <authorList>
            <person name="Varghese N."/>
            <person name="Submissions S."/>
        </authorList>
    </citation>
    <scope>NUCLEOTIDE SEQUENCE [LARGE SCALE GENOMIC DNA]</scope>
    <source>
        <strain evidence="2">DSM 44485</strain>
    </source>
</reference>
<evidence type="ECO:0000313" key="2">
    <source>
        <dbReference type="Proteomes" id="UP000198420"/>
    </source>
</evidence>
<dbReference type="AlphaFoldDB" id="A0A238WX48"/>
<accession>A0A238WX48</accession>